<dbReference type="EMBL" id="AEVI01000047">
    <property type="protein sequence ID" value="EFX96053.1"/>
    <property type="molecule type" value="Genomic_DNA"/>
</dbReference>
<evidence type="ECO:0000313" key="3">
    <source>
        <dbReference type="Proteomes" id="UP000003697"/>
    </source>
</evidence>
<feature type="transmembrane region" description="Helical" evidence="1">
    <location>
        <begin position="300"/>
        <end position="319"/>
    </location>
</feature>
<feature type="transmembrane region" description="Helical" evidence="1">
    <location>
        <begin position="85"/>
        <end position="105"/>
    </location>
</feature>
<organism evidence="2 3">
    <name type="scientific">Streptococcus vestibularis ATCC 49124</name>
    <dbReference type="NCBI Taxonomy" id="889206"/>
    <lineage>
        <taxon>Bacteria</taxon>
        <taxon>Bacillati</taxon>
        <taxon>Bacillota</taxon>
        <taxon>Bacilli</taxon>
        <taxon>Lactobacillales</taxon>
        <taxon>Streptococcaceae</taxon>
        <taxon>Streptococcus</taxon>
    </lineage>
</organism>
<proteinExistence type="predicted"/>
<feature type="transmembrane region" description="Helical" evidence="1">
    <location>
        <begin position="264"/>
        <end position="288"/>
    </location>
</feature>
<evidence type="ECO:0000256" key="1">
    <source>
        <dbReference type="SAM" id="Phobius"/>
    </source>
</evidence>
<feature type="transmembrane region" description="Helical" evidence="1">
    <location>
        <begin position="224"/>
        <end position="244"/>
    </location>
</feature>
<feature type="transmembrane region" description="Helical" evidence="1">
    <location>
        <begin position="186"/>
        <end position="212"/>
    </location>
</feature>
<keyword evidence="1" id="KW-0812">Transmembrane</keyword>
<name>A0ABP2KJW9_STRVE</name>
<feature type="transmembrane region" description="Helical" evidence="1">
    <location>
        <begin position="143"/>
        <end position="163"/>
    </location>
</feature>
<dbReference type="InterPro" id="IPR038728">
    <property type="entry name" value="YkvI-like"/>
</dbReference>
<protein>
    <recommendedName>
        <fullName evidence="4">Membrane protein YkvI</fullName>
    </recommendedName>
</protein>
<feature type="transmembrane region" description="Helical" evidence="1">
    <location>
        <begin position="325"/>
        <end position="346"/>
    </location>
</feature>
<dbReference type="PANTHER" id="PTHR37814">
    <property type="entry name" value="CONSERVED MEMBRANE PROTEIN"/>
    <property type="match status" value="1"/>
</dbReference>
<keyword evidence="1" id="KW-0472">Membrane</keyword>
<evidence type="ECO:0000313" key="2">
    <source>
        <dbReference type="EMBL" id="EFX96053.1"/>
    </source>
</evidence>
<evidence type="ECO:0008006" key="4">
    <source>
        <dbReference type="Google" id="ProtNLM"/>
    </source>
</evidence>
<feature type="transmembrane region" description="Helical" evidence="1">
    <location>
        <begin position="117"/>
        <end position="136"/>
    </location>
</feature>
<reference evidence="2 3" key="1">
    <citation type="submission" date="2011-01" db="EMBL/GenBank/DDBJ databases">
        <authorList>
            <person name="Muzny D."/>
            <person name="Qin X."/>
            <person name="Buhay C."/>
            <person name="Dugan-Rocha S."/>
            <person name="Ding Y."/>
            <person name="Chen G."/>
            <person name="Hawes A."/>
            <person name="Holder M."/>
            <person name="Jhangiani S."/>
            <person name="Johnson A."/>
            <person name="Khan Z."/>
            <person name="Li Z."/>
            <person name="Liu W."/>
            <person name="Liu X."/>
            <person name="Perez L."/>
            <person name="Shen H."/>
            <person name="Wang Q."/>
            <person name="Watt J."/>
            <person name="Xi L."/>
            <person name="Xin Y."/>
            <person name="Zhou J."/>
            <person name="Deng J."/>
            <person name="Jiang H."/>
            <person name="Liu Y."/>
            <person name="Qu J."/>
            <person name="Song X.-Z."/>
            <person name="Zhang L."/>
            <person name="Villasana D."/>
            <person name="Johnson A."/>
            <person name="Liu J."/>
            <person name="Liyanage D."/>
            <person name="Lorensuhewa L."/>
            <person name="Robinson T."/>
            <person name="Song A."/>
            <person name="Song B.-B."/>
            <person name="Dinh H."/>
            <person name="Thornton R."/>
            <person name="Coyle M."/>
            <person name="Francisco L."/>
            <person name="Jackson L."/>
            <person name="Javaid M."/>
            <person name="Korchina V."/>
            <person name="Kovar C."/>
            <person name="Mata R."/>
            <person name="Mathew T."/>
            <person name="Ngo R."/>
            <person name="Nguyen L."/>
            <person name="Nguyen N."/>
            <person name="Okwuonu G."/>
            <person name="Ongeri F."/>
            <person name="Pham C."/>
            <person name="Simmons D."/>
            <person name="Wilczek-Boney K."/>
            <person name="Hale W."/>
            <person name="Jakkamsetti A."/>
            <person name="Pham P."/>
            <person name="Ruth R."/>
            <person name="San Lucas F."/>
            <person name="Warren J."/>
            <person name="Zhang J."/>
            <person name="Zhao Z."/>
            <person name="Zhou C."/>
            <person name="Zhu D."/>
            <person name="Lee S."/>
            <person name="Bess C."/>
            <person name="Blankenburg K."/>
            <person name="Forbes L."/>
            <person name="Fu Q."/>
            <person name="Gubbala S."/>
            <person name="Hirani K."/>
            <person name="Jayaseelan J.C."/>
            <person name="Lara F."/>
            <person name="Munidasa M."/>
            <person name="Palculict T."/>
            <person name="Patil S."/>
            <person name="Pu L.-L."/>
            <person name="Saada N."/>
            <person name="Tang L."/>
            <person name="Weissenberger G."/>
            <person name="Zhu Y."/>
            <person name="Hemphill L."/>
            <person name="Shang Y."/>
            <person name="Youmans B."/>
            <person name="Ayvaz T."/>
            <person name="Ross M."/>
            <person name="Santibanez J."/>
            <person name="Aqrawi P."/>
            <person name="Gross S."/>
            <person name="Joshi V."/>
            <person name="Fowler G."/>
            <person name="Nazareth L."/>
            <person name="Reid J."/>
            <person name="Worley K."/>
            <person name="Petrosino J."/>
            <person name="Highlander S."/>
            <person name="Gibbs R."/>
        </authorList>
    </citation>
    <scope>NUCLEOTIDE SEQUENCE [LARGE SCALE GENOMIC DNA]</scope>
    <source>
        <strain evidence="2 3">ATCC 49124</strain>
    </source>
</reference>
<comment type="caution">
    <text evidence="2">The sequence shown here is derived from an EMBL/GenBank/DDBJ whole genome shotgun (WGS) entry which is preliminary data.</text>
</comment>
<dbReference type="PANTHER" id="PTHR37814:SF1">
    <property type="entry name" value="MEMBRANE PROTEIN"/>
    <property type="match status" value="1"/>
</dbReference>
<keyword evidence="3" id="KW-1185">Reference proteome</keyword>
<dbReference type="Proteomes" id="UP000003697">
    <property type="component" value="Unassembled WGS sequence"/>
</dbReference>
<sequence length="433" mass="48102">MFMFKKILSVALAYVGIIVGAGLSSGQDLMQYFVSFGLVGLLGVLVLAVLNAFFGKIILTLGSYYRSNDHSEVLSKIAHPITNKILDLSLIISCFVIGFVMIAGAGSNLHQQFGFPIWIGALICTALVIIVSFMDFEKITNIIGIFTPIIIIMILIIAGQTFIGKSYNLNHLDMVARQLTPAMPNIWMAVINYFALCVMTGVSMAFVLGGSIMRIGVAKKSGTIGGAIVGLIIAVASLVLFANVDSIKGVDIPMLILANRVHPLFAFTYAIVIFGLIFNTAFSLFYALAKRFSGDNVKKFRIYLITSVIIGFILSFMGFKELVGLMYPILGYIGMIMLFVLTVAWMRDKQNINEEMNLRRQMITLINKKFHPKKVYSKKDKEKYNALGEESIIQTSELKKIYMTLWKMKTAKITVKKVQTGIVWAFYFLKLSL</sequence>
<feature type="transmembrane region" description="Helical" evidence="1">
    <location>
        <begin position="36"/>
        <end position="64"/>
    </location>
</feature>
<keyword evidence="1" id="KW-1133">Transmembrane helix</keyword>
<gene>
    <name evidence="2" type="ORF">HMPREF9425_1052</name>
</gene>
<accession>A0ABP2KJW9</accession>